<feature type="domain" description="Anti-sigma K factor RskA C-terminal" evidence="13">
    <location>
        <begin position="116"/>
        <end position="249"/>
    </location>
</feature>
<evidence type="ECO:0000313" key="15">
    <source>
        <dbReference type="Proteomes" id="UP001371224"/>
    </source>
</evidence>
<dbReference type="EMBL" id="JBBDGM010000009">
    <property type="protein sequence ID" value="MEJ1088979.1"/>
    <property type="molecule type" value="Genomic_DNA"/>
</dbReference>
<protein>
    <recommendedName>
        <fullName evidence="10">Regulator of SigK</fullName>
    </recommendedName>
    <alternativeName>
        <fullName evidence="9">Sigma-K anti-sigma factor RskA</fullName>
    </alternativeName>
</protein>
<sequence>MNEQEFSELAAGHALHALSDADERRFQEALAQHPEWQALADADLDTAAALADALPPVDVPTGIRAELMKRISTTSQGEDASPASGADDPTPPAEPPADAEPAPVRGVHRRRRLIFALAACLVLLVGVGVGTAQIVSQLQRPASVVALEQIRSADDAEEATVDLESGGSATAHWSDELGKAVLVTRGIDDLPDDESYELWFVRGDQPISAGVFDTSRGNATALLDQPMQGGDVIAVTVEPLGGSPTGAPSSDPVIVIATA</sequence>
<dbReference type="PANTHER" id="PTHR37461:SF1">
    <property type="entry name" value="ANTI-SIGMA-K FACTOR RSKA"/>
    <property type="match status" value="1"/>
</dbReference>
<dbReference type="PANTHER" id="PTHR37461">
    <property type="entry name" value="ANTI-SIGMA-K FACTOR RSKA"/>
    <property type="match status" value="1"/>
</dbReference>
<evidence type="ECO:0000256" key="2">
    <source>
        <dbReference type="ARBA" id="ARBA00004236"/>
    </source>
</evidence>
<keyword evidence="3" id="KW-1003">Cell membrane</keyword>
<dbReference type="Proteomes" id="UP001371224">
    <property type="component" value="Unassembled WGS sequence"/>
</dbReference>
<evidence type="ECO:0000256" key="10">
    <source>
        <dbReference type="ARBA" id="ARBA00030803"/>
    </source>
</evidence>
<organism evidence="14 15">
    <name type="scientific">Microbacterium bandirmense</name>
    <dbReference type="NCBI Taxonomy" id="3122050"/>
    <lineage>
        <taxon>Bacteria</taxon>
        <taxon>Bacillati</taxon>
        <taxon>Actinomycetota</taxon>
        <taxon>Actinomycetes</taxon>
        <taxon>Micrococcales</taxon>
        <taxon>Microbacteriaceae</taxon>
        <taxon>Microbacterium</taxon>
    </lineage>
</organism>
<evidence type="ECO:0000256" key="3">
    <source>
        <dbReference type="ARBA" id="ARBA00022475"/>
    </source>
</evidence>
<keyword evidence="4 12" id="KW-0812">Transmembrane</keyword>
<dbReference type="InterPro" id="IPR041916">
    <property type="entry name" value="Anti_sigma_zinc_sf"/>
</dbReference>
<gene>
    <name evidence="14" type="ORF">WDU99_11685</name>
</gene>
<reference evidence="14 15" key="1">
    <citation type="submission" date="2024-02" db="EMBL/GenBank/DDBJ databases">
        <authorList>
            <person name="Saticioglu I.B."/>
        </authorList>
    </citation>
    <scope>NUCLEOTIDE SEQUENCE [LARGE SCALE GENOMIC DNA]</scope>
    <source>
        <strain evidence="14 15">Mu-80</strain>
    </source>
</reference>
<proteinExistence type="predicted"/>
<evidence type="ECO:0000256" key="12">
    <source>
        <dbReference type="SAM" id="Phobius"/>
    </source>
</evidence>
<accession>A0ABU8LCC4</accession>
<evidence type="ECO:0000256" key="5">
    <source>
        <dbReference type="ARBA" id="ARBA00022989"/>
    </source>
</evidence>
<keyword evidence="7 12" id="KW-0472">Membrane</keyword>
<keyword evidence="8" id="KW-0804">Transcription</keyword>
<evidence type="ECO:0000313" key="14">
    <source>
        <dbReference type="EMBL" id="MEJ1088979.1"/>
    </source>
</evidence>
<keyword evidence="6" id="KW-0805">Transcription regulation</keyword>
<evidence type="ECO:0000256" key="6">
    <source>
        <dbReference type="ARBA" id="ARBA00023015"/>
    </source>
</evidence>
<name>A0ABU8LCC4_9MICO</name>
<feature type="region of interest" description="Disordered" evidence="11">
    <location>
        <begin position="72"/>
        <end position="104"/>
    </location>
</feature>
<keyword evidence="15" id="KW-1185">Reference proteome</keyword>
<dbReference type="Gene3D" id="1.10.10.1320">
    <property type="entry name" value="Anti-sigma factor, zinc-finger domain"/>
    <property type="match status" value="1"/>
</dbReference>
<comment type="subcellular location">
    <subcellularLocation>
        <location evidence="2">Cell membrane</location>
    </subcellularLocation>
    <subcellularLocation>
        <location evidence="1">Membrane</location>
        <topology evidence="1">Single-pass membrane protein</topology>
    </subcellularLocation>
</comment>
<evidence type="ECO:0000256" key="1">
    <source>
        <dbReference type="ARBA" id="ARBA00004167"/>
    </source>
</evidence>
<comment type="caution">
    <text evidence="14">The sequence shown here is derived from an EMBL/GenBank/DDBJ whole genome shotgun (WGS) entry which is preliminary data.</text>
</comment>
<dbReference type="Pfam" id="PF10099">
    <property type="entry name" value="RskA_C"/>
    <property type="match status" value="1"/>
</dbReference>
<evidence type="ECO:0000256" key="9">
    <source>
        <dbReference type="ARBA" id="ARBA00029829"/>
    </source>
</evidence>
<dbReference type="RefSeq" id="WP_337332638.1">
    <property type="nucleotide sequence ID" value="NZ_JBBDGM010000009.1"/>
</dbReference>
<keyword evidence="5 12" id="KW-1133">Transmembrane helix</keyword>
<evidence type="ECO:0000259" key="13">
    <source>
        <dbReference type="Pfam" id="PF10099"/>
    </source>
</evidence>
<evidence type="ECO:0000256" key="4">
    <source>
        <dbReference type="ARBA" id="ARBA00022692"/>
    </source>
</evidence>
<feature type="transmembrane region" description="Helical" evidence="12">
    <location>
        <begin position="113"/>
        <end position="135"/>
    </location>
</feature>
<evidence type="ECO:0000256" key="11">
    <source>
        <dbReference type="SAM" id="MobiDB-lite"/>
    </source>
</evidence>
<dbReference type="InterPro" id="IPR051474">
    <property type="entry name" value="Anti-sigma-K/W_factor"/>
</dbReference>
<evidence type="ECO:0000256" key="8">
    <source>
        <dbReference type="ARBA" id="ARBA00023163"/>
    </source>
</evidence>
<evidence type="ECO:0000256" key="7">
    <source>
        <dbReference type="ARBA" id="ARBA00023136"/>
    </source>
</evidence>
<dbReference type="InterPro" id="IPR018764">
    <property type="entry name" value="RskA_C"/>
</dbReference>